<evidence type="ECO:0000313" key="3">
    <source>
        <dbReference type="Proteomes" id="UP000789595"/>
    </source>
</evidence>
<name>A0A8J2SSB8_9STRA</name>
<evidence type="ECO:0000256" key="1">
    <source>
        <dbReference type="SAM" id="MobiDB-lite"/>
    </source>
</evidence>
<comment type="caution">
    <text evidence="2">The sequence shown here is derived from an EMBL/GenBank/DDBJ whole genome shotgun (WGS) entry which is preliminary data.</text>
</comment>
<sequence>MRAVVAAAALTAAHAYGDGAARHRLEEAERWLYAGAPPPSNWEITSKRDLPPSNKWSDLNSGNSKRVRATTYASRPVVVKEALAKGHWNERNVRGELLWLEYLRGAPGIPRLYGAFFTDNGTKVSLVAQRAGHPLARGKGTRHSRTMLLKEWKNWCSSRPVEALRALLTCFRSFAEVGGSFLSDFSPHQFTVGKDEVFLIDGPDALSGPLYDVFAARNLPTVYAGPVRKCSSEDKCPATSPAHCCCGGTSAKTRCEKGAKGAPEAAGGCAAGSCQRVSAKTHVFDVAAKVWAFPYVLNFVELAPARKLALRRLQVWMERPLVGDRPNFTEALAALDGVS</sequence>
<organism evidence="2 3">
    <name type="scientific">Pelagomonas calceolata</name>
    <dbReference type="NCBI Taxonomy" id="35677"/>
    <lineage>
        <taxon>Eukaryota</taxon>
        <taxon>Sar</taxon>
        <taxon>Stramenopiles</taxon>
        <taxon>Ochrophyta</taxon>
        <taxon>Pelagophyceae</taxon>
        <taxon>Pelagomonadales</taxon>
        <taxon>Pelagomonadaceae</taxon>
        <taxon>Pelagomonas</taxon>
    </lineage>
</organism>
<accession>A0A8J2SSB8</accession>
<dbReference type="OrthoDB" id="10571389at2759"/>
<dbReference type="Proteomes" id="UP000789595">
    <property type="component" value="Unassembled WGS sequence"/>
</dbReference>
<reference evidence="2" key="1">
    <citation type="submission" date="2021-11" db="EMBL/GenBank/DDBJ databases">
        <authorList>
            <consortium name="Genoscope - CEA"/>
            <person name="William W."/>
        </authorList>
    </citation>
    <scope>NUCLEOTIDE SEQUENCE</scope>
</reference>
<evidence type="ECO:0000313" key="2">
    <source>
        <dbReference type="EMBL" id="CAH0379171.1"/>
    </source>
</evidence>
<dbReference type="EMBL" id="CAKKNE010000006">
    <property type="protein sequence ID" value="CAH0379171.1"/>
    <property type="molecule type" value="Genomic_DNA"/>
</dbReference>
<dbReference type="AlphaFoldDB" id="A0A8J2SSB8"/>
<feature type="region of interest" description="Disordered" evidence="1">
    <location>
        <begin position="43"/>
        <end position="62"/>
    </location>
</feature>
<gene>
    <name evidence="2" type="ORF">PECAL_6P07730</name>
</gene>
<protein>
    <submittedName>
        <fullName evidence="2">Uncharacterized protein</fullName>
    </submittedName>
</protein>
<proteinExistence type="predicted"/>
<keyword evidence="3" id="KW-1185">Reference proteome</keyword>